<keyword evidence="1" id="KW-1133">Transmembrane helix</keyword>
<evidence type="ECO:0000256" key="1">
    <source>
        <dbReference type="SAM" id="Phobius"/>
    </source>
</evidence>
<dbReference type="EMBL" id="JBHLUD010000019">
    <property type="protein sequence ID" value="MFC0548797.1"/>
    <property type="molecule type" value="Genomic_DNA"/>
</dbReference>
<dbReference type="Pfam" id="PF07963">
    <property type="entry name" value="N_methyl"/>
    <property type="match status" value="1"/>
</dbReference>
<organism evidence="2 3">
    <name type="scientific">Kutzneria chonburiensis</name>
    <dbReference type="NCBI Taxonomy" id="1483604"/>
    <lineage>
        <taxon>Bacteria</taxon>
        <taxon>Bacillati</taxon>
        <taxon>Actinomycetota</taxon>
        <taxon>Actinomycetes</taxon>
        <taxon>Pseudonocardiales</taxon>
        <taxon>Pseudonocardiaceae</taxon>
        <taxon>Kutzneria</taxon>
    </lineage>
</organism>
<dbReference type="NCBIfam" id="TIGR02532">
    <property type="entry name" value="IV_pilin_GFxxxE"/>
    <property type="match status" value="1"/>
</dbReference>
<name>A0ABV6N893_9PSEU</name>
<reference evidence="2 3" key="1">
    <citation type="submission" date="2024-09" db="EMBL/GenBank/DDBJ databases">
        <authorList>
            <person name="Sun Q."/>
            <person name="Mori K."/>
        </authorList>
    </citation>
    <scope>NUCLEOTIDE SEQUENCE [LARGE SCALE GENOMIC DNA]</scope>
    <source>
        <strain evidence="2 3">TBRC 1432</strain>
    </source>
</reference>
<keyword evidence="1" id="KW-0472">Membrane</keyword>
<evidence type="ECO:0000313" key="3">
    <source>
        <dbReference type="Proteomes" id="UP001589810"/>
    </source>
</evidence>
<dbReference type="RefSeq" id="WP_273941785.1">
    <property type="nucleotide sequence ID" value="NZ_CP097263.1"/>
</dbReference>
<dbReference type="InterPro" id="IPR045584">
    <property type="entry name" value="Pilin-like"/>
</dbReference>
<dbReference type="InterPro" id="IPR012902">
    <property type="entry name" value="N_methyl_site"/>
</dbReference>
<dbReference type="Proteomes" id="UP001589810">
    <property type="component" value="Unassembled WGS sequence"/>
</dbReference>
<comment type="caution">
    <text evidence="2">The sequence shown here is derived from an EMBL/GenBank/DDBJ whole genome shotgun (WGS) entry which is preliminary data.</text>
</comment>
<dbReference type="Gene3D" id="3.30.700.10">
    <property type="entry name" value="Glycoprotein, Type 4 Pilin"/>
    <property type="match status" value="1"/>
</dbReference>
<gene>
    <name evidence="2" type="ORF">ACFFH7_45320</name>
</gene>
<protein>
    <submittedName>
        <fullName evidence="2">Prepilin-type N-terminal cleavage/methylation domain-containing protein</fullName>
    </submittedName>
</protein>
<dbReference type="SUPFAM" id="SSF54523">
    <property type="entry name" value="Pili subunits"/>
    <property type="match status" value="1"/>
</dbReference>
<keyword evidence="1" id="KW-0812">Transmembrane</keyword>
<keyword evidence="3" id="KW-1185">Reference proteome</keyword>
<accession>A0ABV6N893</accession>
<evidence type="ECO:0000313" key="2">
    <source>
        <dbReference type="EMBL" id="MFC0548797.1"/>
    </source>
</evidence>
<feature type="transmembrane region" description="Helical" evidence="1">
    <location>
        <begin position="12"/>
        <end position="32"/>
    </location>
</feature>
<proteinExistence type="predicted"/>
<sequence length="144" mass="14674">MADDRGETLLELLIAVVIMGVAVVAVVGALVNSVQLSDVHRKQATAAAAVRDYGEAITNAVAGGGYVACAGAGSYATGFTVPSGYAKSVVSVRYWNGSAWQVGCTPDTGLQQLTIKVASADDRASEQLVVVVRKPCGLSDSPCA</sequence>